<dbReference type="AlphaFoldDB" id="A0A0S2F7V6"/>
<proteinExistence type="predicted"/>
<sequence length="219" mass="23175">MSSPADELIERLPLIGDGAAATQARELLAMDVGWASIRGQASSAAAWRPSQAFLIVEGSLDLAGNAIIGTGEHDQGALIVLGDLRCRNLVVAQDFHLVVTGDLIASEAVVADLGDSTAHVAGRVQAPVLLSGDAGWLTLDRADGLRVARTSAYVIVDEQPLPLPPHSLSELVDDGVLDREEWDGLDADEREGQDIDEFVVLDESRVLRRLAAGDSILRG</sequence>
<dbReference type="STRING" id="84531.LA76x_1470"/>
<gene>
    <name evidence="1" type="ORF">LA76x_1470</name>
</gene>
<dbReference type="PATRIC" id="fig|84531.7.peg.4266"/>
<dbReference type="RefSeq" id="WP_144436624.1">
    <property type="nucleotide sequence ID" value="NZ_CP011129.1"/>
</dbReference>
<organism evidence="1 2">
    <name type="scientific">Lysobacter antibioticus</name>
    <dbReference type="NCBI Taxonomy" id="84531"/>
    <lineage>
        <taxon>Bacteria</taxon>
        <taxon>Pseudomonadati</taxon>
        <taxon>Pseudomonadota</taxon>
        <taxon>Gammaproteobacteria</taxon>
        <taxon>Lysobacterales</taxon>
        <taxon>Lysobacteraceae</taxon>
        <taxon>Lysobacter</taxon>
    </lineage>
</organism>
<dbReference type="KEGG" id="laq:GLA29479_4367"/>
<accession>A0A0S2F7V6</accession>
<evidence type="ECO:0000313" key="1">
    <source>
        <dbReference type="EMBL" id="ALN79626.1"/>
    </source>
</evidence>
<dbReference type="OrthoDB" id="6057746at2"/>
<dbReference type="EMBL" id="CP011129">
    <property type="protein sequence ID" value="ALN79626.1"/>
    <property type="molecule type" value="Genomic_DNA"/>
</dbReference>
<evidence type="ECO:0008006" key="3">
    <source>
        <dbReference type="Google" id="ProtNLM"/>
    </source>
</evidence>
<dbReference type="Proteomes" id="UP000060787">
    <property type="component" value="Chromosome"/>
</dbReference>
<reference evidence="1 2" key="1">
    <citation type="journal article" date="2015" name="BMC Genomics">
        <title>Comparative genomics and metabolic profiling of the genus Lysobacter.</title>
        <authorList>
            <person name="de Bruijn I."/>
            <person name="Cheng X."/>
            <person name="de Jager V."/>
            <person name="Exposito R.G."/>
            <person name="Watrous J."/>
            <person name="Patel N."/>
            <person name="Postma J."/>
            <person name="Dorrestein P.C."/>
            <person name="Kobayashi D."/>
            <person name="Raaijmakers J.M."/>
        </authorList>
    </citation>
    <scope>NUCLEOTIDE SEQUENCE [LARGE SCALE GENOMIC DNA]</scope>
    <source>
        <strain evidence="1 2">76</strain>
    </source>
</reference>
<protein>
    <recommendedName>
        <fullName evidence="3">Polymer-forming cytoskeletal family protein</fullName>
    </recommendedName>
</protein>
<dbReference type="KEGG" id="lab:LA76x_1470"/>
<name>A0A0S2F7V6_LYSAN</name>
<dbReference type="eggNOG" id="ENOG50344YU">
    <property type="taxonomic scope" value="Bacteria"/>
</dbReference>
<evidence type="ECO:0000313" key="2">
    <source>
        <dbReference type="Proteomes" id="UP000060787"/>
    </source>
</evidence>
<keyword evidence="2" id="KW-1185">Reference proteome</keyword>